<name>A0AAW0ELK2_9AGAR</name>
<organism evidence="2 3">
    <name type="scientific">Favolaschia claudopus</name>
    <dbReference type="NCBI Taxonomy" id="2862362"/>
    <lineage>
        <taxon>Eukaryota</taxon>
        <taxon>Fungi</taxon>
        <taxon>Dikarya</taxon>
        <taxon>Basidiomycota</taxon>
        <taxon>Agaricomycotina</taxon>
        <taxon>Agaricomycetes</taxon>
        <taxon>Agaricomycetidae</taxon>
        <taxon>Agaricales</taxon>
        <taxon>Marasmiineae</taxon>
        <taxon>Mycenaceae</taxon>
        <taxon>Favolaschia</taxon>
    </lineage>
</organism>
<evidence type="ECO:0000313" key="2">
    <source>
        <dbReference type="EMBL" id="KAK7064979.1"/>
    </source>
</evidence>
<proteinExistence type="predicted"/>
<accession>A0AAW0ELK2</accession>
<evidence type="ECO:0000256" key="1">
    <source>
        <dbReference type="SAM" id="MobiDB-lite"/>
    </source>
</evidence>
<protein>
    <submittedName>
        <fullName evidence="2">Uncharacterized protein</fullName>
    </submittedName>
</protein>
<feature type="compositionally biased region" description="Low complexity" evidence="1">
    <location>
        <begin position="160"/>
        <end position="169"/>
    </location>
</feature>
<feature type="compositionally biased region" description="Low complexity" evidence="1">
    <location>
        <begin position="29"/>
        <end position="46"/>
    </location>
</feature>
<evidence type="ECO:0000313" key="3">
    <source>
        <dbReference type="Proteomes" id="UP001362999"/>
    </source>
</evidence>
<keyword evidence="3" id="KW-1185">Reference proteome</keyword>
<reference evidence="2 3" key="1">
    <citation type="journal article" date="2024" name="J Genomics">
        <title>Draft genome sequencing and assembly of Favolaschia claudopus CIRM-BRFM 2984 isolated from oak limbs.</title>
        <authorList>
            <person name="Navarro D."/>
            <person name="Drula E."/>
            <person name="Chaduli D."/>
            <person name="Cazenave R."/>
            <person name="Ahrendt S."/>
            <person name="Wang J."/>
            <person name="Lipzen A."/>
            <person name="Daum C."/>
            <person name="Barry K."/>
            <person name="Grigoriev I.V."/>
            <person name="Favel A."/>
            <person name="Rosso M.N."/>
            <person name="Martin F."/>
        </authorList>
    </citation>
    <scope>NUCLEOTIDE SEQUENCE [LARGE SCALE GENOMIC DNA]</scope>
    <source>
        <strain evidence="2 3">CIRM-BRFM 2984</strain>
    </source>
</reference>
<feature type="region of interest" description="Disordered" evidence="1">
    <location>
        <begin position="28"/>
        <end position="47"/>
    </location>
</feature>
<gene>
    <name evidence="2" type="ORF">R3P38DRAFT_3250462</name>
</gene>
<feature type="region of interest" description="Disordered" evidence="1">
    <location>
        <begin position="134"/>
        <end position="282"/>
    </location>
</feature>
<comment type="caution">
    <text evidence="2">The sequence shown here is derived from an EMBL/GenBank/DDBJ whole genome shotgun (WGS) entry which is preliminary data.</text>
</comment>
<dbReference type="AlphaFoldDB" id="A0AAW0ELK2"/>
<dbReference type="Proteomes" id="UP001362999">
    <property type="component" value="Unassembled WGS sequence"/>
</dbReference>
<sequence>MSFWLTLSTAMQALTDFTDSLTMPPAHFAHSSTSSPRHSPPSSSASLRHRLARIPRALVIDDPLRPSHSATTPLSIPRARPYRRHPVATRSLPRPTTPTFPPSTLTPRSIYPVLKPASTSLRPRRCFRPKINQVRVKEKERRKRTSFPALTLPRLRRLTAARPLPTTLPGSSTFPAKPPTPSQRDAAESSPRTHRQSVPSPTPPFSISNGQVDAPRRRTRKKVYPFAALPTYTPPTNLHPTPLSRTVPPAVSPAPTTAPNQAERVNSRPHSALRLPSTALTL</sequence>
<dbReference type="EMBL" id="JAWWNJ010000001">
    <property type="protein sequence ID" value="KAK7064979.1"/>
    <property type="molecule type" value="Genomic_DNA"/>
</dbReference>
<feature type="region of interest" description="Disordered" evidence="1">
    <location>
        <begin position="63"/>
        <end position="110"/>
    </location>
</feature>
<feature type="compositionally biased region" description="Low complexity" evidence="1">
    <location>
        <begin position="246"/>
        <end position="259"/>
    </location>
</feature>